<protein>
    <submittedName>
        <fullName evidence="1">Spore coat protein CotJB</fullName>
    </submittedName>
</protein>
<name>A0ACD1AEW7_9FIRM</name>
<evidence type="ECO:0000313" key="2">
    <source>
        <dbReference type="Proteomes" id="UP000594014"/>
    </source>
</evidence>
<organism evidence="1 2">
    <name type="scientific">Anoxybacterium hadale</name>
    <dbReference type="NCBI Taxonomy" id="3408580"/>
    <lineage>
        <taxon>Bacteria</taxon>
        <taxon>Bacillati</taxon>
        <taxon>Bacillota</taxon>
        <taxon>Clostridia</taxon>
        <taxon>Peptostreptococcales</taxon>
        <taxon>Anaerovoracaceae</taxon>
        <taxon>Anoxybacterium</taxon>
    </lineage>
</organism>
<proteinExistence type="predicted"/>
<keyword evidence="2" id="KW-1185">Reference proteome</keyword>
<gene>
    <name evidence="1" type="ORF">FRZ06_16925</name>
</gene>
<dbReference type="Proteomes" id="UP000594014">
    <property type="component" value="Chromosome"/>
</dbReference>
<accession>A0ACD1AEW7</accession>
<evidence type="ECO:0000313" key="1">
    <source>
        <dbReference type="EMBL" id="QOX64909.1"/>
    </source>
</evidence>
<sequence length="83" mass="9946">MDARRELLQKIQILEFVVHDTVLYLDTHPMDQAALNYYHHHRELLEAAVAEYNQCYGPMTSESVMSKNKWTWIDKPWPWELEA</sequence>
<reference evidence="1" key="1">
    <citation type="submission" date="2019-08" db="EMBL/GenBank/DDBJ databases">
        <title>Genome sequence of Clostridiales bacterium MT110.</title>
        <authorList>
            <person name="Cao J."/>
        </authorList>
    </citation>
    <scope>NUCLEOTIDE SEQUENCE</scope>
    <source>
        <strain evidence="1">MT110</strain>
    </source>
</reference>
<dbReference type="EMBL" id="CP042469">
    <property type="protein sequence ID" value="QOX64909.1"/>
    <property type="molecule type" value="Genomic_DNA"/>
</dbReference>